<dbReference type="InterPro" id="IPR015931">
    <property type="entry name" value="Acnase/IPM_dHydase_lsu_aba_1/3"/>
</dbReference>
<evidence type="ECO:0000256" key="10">
    <source>
        <dbReference type="RuleBase" id="RU361275"/>
    </source>
</evidence>
<comment type="caution">
    <text evidence="13">The sequence shown here is derived from an EMBL/GenBank/DDBJ whole genome shotgun (WGS) entry which is preliminary data.</text>
</comment>
<dbReference type="SUPFAM" id="SSF52016">
    <property type="entry name" value="LeuD/IlvD-like"/>
    <property type="match status" value="1"/>
</dbReference>
<keyword evidence="14" id="KW-1185">Reference proteome</keyword>
<keyword evidence="4 10" id="KW-0004">4Fe-4S</keyword>
<dbReference type="InterPro" id="IPR036008">
    <property type="entry name" value="Aconitase_4Fe-4S_dom"/>
</dbReference>
<dbReference type="Gene3D" id="3.20.19.10">
    <property type="entry name" value="Aconitase, domain 4"/>
    <property type="match status" value="1"/>
</dbReference>
<dbReference type="InterPro" id="IPR018136">
    <property type="entry name" value="Aconitase_4Fe-4S_BS"/>
</dbReference>
<dbReference type="NCBIfam" id="NF006757">
    <property type="entry name" value="PRK09277.1"/>
    <property type="match status" value="1"/>
</dbReference>
<sequence>MTVKTFPYLSTLDIADERFAYVDLYKLIPPSTLSRLPYSIRLLLENVARCSPEALTPVLACALGEGPACEAPFFPNRLMFHDTTCLPALADFAGMRDRVAELGGDPSQVNPVIPAVLAIDHSVIVERYADPDAVEANLDIDFRRNGERYRFIKWAQKSLDNFKVIPPGTGIIHQMNMEAMAQVVWESRGPNGERLLHPDDMVATDSHTPMINALGILGWGVGGLEGQAAMLGEPVPISFPEVIGIRVTNALRPGVTGTDLSLYVAQILRQRKVVGKFVEFCGPGLDNLSWAARGTVANMAPEYGATVVFFPFDEETRQYLELSGRSPSLRHKAERYMDTQGLWRRSDAPEPQFAELIELDLASLEPSVAGPHQPHQRQPLAMAGQSFQEQVLGTNRIVSTAPECFEEPSFGEPVTHGAVVIAAITSCTNTANPAQMIQAGLLARNARRLGLTRKPWVKTSLSPGSQVVADYLREANLLDDYAALGFDLAGFGCMTCIGNSGSLEPHMEAFAEQGLKGVAVLSGNRNFEGRVNPKVPAGYLASPALVVAYAIAGHIQIDLTREVLARDAEGREVYLRDLLPSDAEVAEIARVAVRPEFFAERLKTVWDGTHHWQALSASGSVQFSWDPSSTYLRRPRYLDDITAEPPQSLDISGARILMALGDNVTTDHISPAGAIPRDSLAGQWLIERGENPVDLNQYSTRRSNHEVMLRGAFTNRSVRNLLLSDKPGLGAWAWTADGEQVLPVYEASQSYVAQGIPLVVFGGINYGAGSSRDWAAKAQALLGVRAVIARSFERIHRSNLIGMGILPLTFIEGASAVDLGLQGHERLDFAGLEKMQVGDNVVQVSIQVAGQPTQSLEVVLRLDSQQEITYLRQGGILPYVVRKMLRSDSKQRASLTA</sequence>
<evidence type="ECO:0000256" key="6">
    <source>
        <dbReference type="ARBA" id="ARBA00023004"/>
    </source>
</evidence>
<proteinExistence type="inferred from homology"/>
<evidence type="ECO:0000313" key="13">
    <source>
        <dbReference type="EMBL" id="ONN68659.1"/>
    </source>
</evidence>
<comment type="cofactor">
    <cofactor evidence="1">
        <name>[4Fe-4S] cluster</name>
        <dbReference type="ChEBI" id="CHEBI:49883"/>
    </cofactor>
</comment>
<dbReference type="InterPro" id="IPR001030">
    <property type="entry name" value="Acoase/IPM_deHydtase_lsu_aba"/>
</dbReference>
<protein>
    <recommendedName>
        <fullName evidence="10">Aconitate hydratase</fullName>
        <shortName evidence="10">Aconitase</shortName>
        <ecNumber evidence="10">4.2.1.3</ecNumber>
    </recommendedName>
</protein>
<dbReference type="PROSITE" id="PS01244">
    <property type="entry name" value="ACONITASE_2"/>
    <property type="match status" value="1"/>
</dbReference>
<keyword evidence="7 10" id="KW-0411">Iron-sulfur</keyword>
<evidence type="ECO:0000256" key="2">
    <source>
        <dbReference type="ARBA" id="ARBA00004717"/>
    </source>
</evidence>
<dbReference type="InterPro" id="IPR006249">
    <property type="entry name" value="Aconitase/IRP2"/>
</dbReference>
<dbReference type="Gene3D" id="6.10.190.10">
    <property type="match status" value="1"/>
</dbReference>
<dbReference type="InterPro" id="IPR000573">
    <property type="entry name" value="AconitaseA/IPMdHydase_ssu_swvl"/>
</dbReference>
<dbReference type="Pfam" id="PF00694">
    <property type="entry name" value="Aconitase_C"/>
    <property type="match status" value="1"/>
</dbReference>
<dbReference type="Pfam" id="PF00330">
    <property type="entry name" value="Aconitase"/>
    <property type="match status" value="1"/>
</dbReference>
<comment type="catalytic activity">
    <reaction evidence="9 10">
        <text>citrate = D-threo-isocitrate</text>
        <dbReference type="Rhea" id="RHEA:10336"/>
        <dbReference type="ChEBI" id="CHEBI:15562"/>
        <dbReference type="ChEBI" id="CHEBI:16947"/>
        <dbReference type="EC" id="4.2.1.3"/>
    </reaction>
</comment>
<dbReference type="EC" id="4.2.1.3" evidence="10"/>
<dbReference type="Gene3D" id="3.30.499.10">
    <property type="entry name" value="Aconitase, domain 3"/>
    <property type="match status" value="2"/>
</dbReference>
<evidence type="ECO:0000259" key="12">
    <source>
        <dbReference type="Pfam" id="PF00694"/>
    </source>
</evidence>
<keyword evidence="6 10" id="KW-0408">Iron</keyword>
<dbReference type="PANTHER" id="PTHR11670">
    <property type="entry name" value="ACONITASE/IRON-RESPONSIVE ELEMENT FAMILY MEMBER"/>
    <property type="match status" value="1"/>
</dbReference>
<feature type="domain" description="Aconitase A/isopropylmalate dehydratase small subunit swivel" evidence="12">
    <location>
        <begin position="685"/>
        <end position="811"/>
    </location>
</feature>
<evidence type="ECO:0000256" key="4">
    <source>
        <dbReference type="ARBA" id="ARBA00022485"/>
    </source>
</evidence>
<name>A0ABX3INJ1_9PSED</name>
<comment type="function">
    <text evidence="10">Catalyzes the isomerization of citrate to isocitrate via cis-aconitate.</text>
</comment>
<keyword evidence="5" id="KW-0479">Metal-binding</keyword>
<evidence type="ECO:0000256" key="7">
    <source>
        <dbReference type="ARBA" id="ARBA00023014"/>
    </source>
</evidence>
<evidence type="ECO:0000256" key="9">
    <source>
        <dbReference type="ARBA" id="ARBA00023501"/>
    </source>
</evidence>
<feature type="domain" description="Aconitase/3-isopropylmalate dehydratase large subunit alpha/beta/alpha" evidence="11">
    <location>
        <begin position="71"/>
        <end position="553"/>
    </location>
</feature>
<reference evidence="13 14" key="1">
    <citation type="submission" date="2017-01" db="EMBL/GenBank/DDBJ databases">
        <title>Pseudomonas psychrotolerans genome sequencing and assembly.</title>
        <authorList>
            <person name="Vyas B."/>
            <person name="Mayilraj S."/>
        </authorList>
    </citation>
    <scope>NUCLEOTIDE SEQUENCE [LARGE SCALE GENOMIC DNA]</scope>
    <source>
        <strain evidence="13 14">SDS18</strain>
    </source>
</reference>
<dbReference type="EMBL" id="MTLN01000013">
    <property type="protein sequence ID" value="ONN68659.1"/>
    <property type="molecule type" value="Genomic_DNA"/>
</dbReference>
<organism evidence="13 14">
    <name type="scientific">Pseudomonas oryzihabitans</name>
    <dbReference type="NCBI Taxonomy" id="47885"/>
    <lineage>
        <taxon>Bacteria</taxon>
        <taxon>Pseudomonadati</taxon>
        <taxon>Pseudomonadota</taxon>
        <taxon>Gammaproteobacteria</taxon>
        <taxon>Pseudomonadales</taxon>
        <taxon>Pseudomonadaceae</taxon>
        <taxon>Pseudomonas</taxon>
    </lineage>
</organism>
<evidence type="ECO:0000256" key="5">
    <source>
        <dbReference type="ARBA" id="ARBA00022723"/>
    </source>
</evidence>
<accession>A0ABX3INJ1</accession>
<dbReference type="NCBIfam" id="TIGR01341">
    <property type="entry name" value="aconitase_1"/>
    <property type="match status" value="1"/>
</dbReference>
<dbReference type="NCBIfam" id="NF009520">
    <property type="entry name" value="PRK12881.1"/>
    <property type="match status" value="1"/>
</dbReference>
<evidence type="ECO:0000256" key="8">
    <source>
        <dbReference type="ARBA" id="ARBA00023239"/>
    </source>
</evidence>
<dbReference type="PRINTS" id="PR00415">
    <property type="entry name" value="ACONITASE"/>
</dbReference>
<dbReference type="InterPro" id="IPR015928">
    <property type="entry name" value="Aconitase/3IPM_dehydase_swvl"/>
</dbReference>
<evidence type="ECO:0000313" key="14">
    <source>
        <dbReference type="Proteomes" id="UP000189310"/>
    </source>
</evidence>
<evidence type="ECO:0000256" key="3">
    <source>
        <dbReference type="ARBA" id="ARBA00007185"/>
    </source>
</evidence>
<evidence type="ECO:0000256" key="1">
    <source>
        <dbReference type="ARBA" id="ARBA00001966"/>
    </source>
</evidence>
<dbReference type="RefSeq" id="WP_077173284.1">
    <property type="nucleotide sequence ID" value="NZ_MTLN01000013.1"/>
</dbReference>
<dbReference type="Proteomes" id="UP000189310">
    <property type="component" value="Unassembled WGS sequence"/>
</dbReference>
<comment type="similarity">
    <text evidence="3 10">Belongs to the aconitase/IPM isomerase family.</text>
</comment>
<dbReference type="SUPFAM" id="SSF53732">
    <property type="entry name" value="Aconitase iron-sulfur domain"/>
    <property type="match status" value="1"/>
</dbReference>
<comment type="pathway">
    <text evidence="2">Carbohydrate metabolism; tricarboxylic acid cycle; isocitrate from oxaloacetate: step 2/2.</text>
</comment>
<gene>
    <name evidence="13" type="ORF">BVL52_24425</name>
</gene>
<keyword evidence="8 10" id="KW-0456">Lyase</keyword>
<evidence type="ECO:0000259" key="11">
    <source>
        <dbReference type="Pfam" id="PF00330"/>
    </source>
</evidence>